<keyword evidence="10" id="KW-0175">Coiled coil</keyword>
<dbReference type="AlphaFoldDB" id="A0AAV0BYB0"/>
<evidence type="ECO:0000256" key="2">
    <source>
        <dbReference type="ARBA" id="ARBA00022723"/>
    </source>
</evidence>
<dbReference type="FunFam" id="1.10.10.60:FF:000014">
    <property type="entry name" value="SWI/SNF complex subunit SMARCC2 isoform C"/>
    <property type="match status" value="1"/>
</dbReference>
<dbReference type="PANTHER" id="PTHR15381:SF1">
    <property type="entry name" value="CHONDROITIN SULFATE PROTEOGLYCAN 5"/>
    <property type="match status" value="1"/>
</dbReference>
<feature type="coiled-coil region" evidence="10">
    <location>
        <begin position="643"/>
        <end position="670"/>
    </location>
</feature>
<reference evidence="15" key="1">
    <citation type="submission" date="2022-06" db="EMBL/GenBank/DDBJ databases">
        <authorList>
            <consortium name="SYNGENTA / RWTH Aachen University"/>
        </authorList>
    </citation>
    <scope>NUCLEOTIDE SEQUENCE</scope>
</reference>
<dbReference type="InterPro" id="IPR043145">
    <property type="entry name" value="Znf_ZZ_sf"/>
</dbReference>
<feature type="compositionally biased region" description="Polar residues" evidence="11">
    <location>
        <begin position="123"/>
        <end position="133"/>
    </location>
</feature>
<keyword evidence="8" id="KW-0539">Nucleus</keyword>
<accession>A0AAV0BYB0</accession>
<feature type="compositionally biased region" description="Polar residues" evidence="11">
    <location>
        <begin position="33"/>
        <end position="44"/>
    </location>
</feature>
<dbReference type="PROSITE" id="PS50934">
    <property type="entry name" value="SWIRM"/>
    <property type="match status" value="1"/>
</dbReference>
<dbReference type="Pfam" id="PF04433">
    <property type="entry name" value="SWIRM"/>
    <property type="match status" value="1"/>
</dbReference>
<feature type="compositionally biased region" description="Polar residues" evidence="11">
    <location>
        <begin position="75"/>
        <end position="91"/>
    </location>
</feature>
<evidence type="ECO:0000259" key="12">
    <source>
        <dbReference type="PROSITE" id="PS50090"/>
    </source>
</evidence>
<dbReference type="GO" id="GO:0006338">
    <property type="term" value="P:chromatin remodeling"/>
    <property type="evidence" value="ECO:0007669"/>
    <property type="project" value="UniProtKB-ARBA"/>
</dbReference>
<dbReference type="EMBL" id="CALTRL010006339">
    <property type="protein sequence ID" value="CAH7690571.1"/>
    <property type="molecule type" value="Genomic_DNA"/>
</dbReference>
<dbReference type="Gene3D" id="1.10.10.10">
    <property type="entry name" value="Winged helix-like DNA-binding domain superfamily/Winged helix DNA-binding domain"/>
    <property type="match status" value="1"/>
</dbReference>
<keyword evidence="3" id="KW-0863">Zinc-finger</keyword>
<protein>
    <submittedName>
        <fullName evidence="15">Transcriptional adapter 2-alpha</fullName>
    </submittedName>
</protein>
<dbReference type="PANTHER" id="PTHR15381">
    <property type="entry name" value="CHONDROITIN SULFATE PROTEOGLYCAN 5 -RELATED"/>
    <property type="match status" value="1"/>
</dbReference>
<feature type="compositionally biased region" description="Basic and acidic residues" evidence="11">
    <location>
        <begin position="514"/>
        <end position="532"/>
    </location>
</feature>
<dbReference type="Pfam" id="PF16495">
    <property type="entry name" value="SWIRM-assoc_1"/>
    <property type="match status" value="1"/>
</dbReference>
<dbReference type="InterPro" id="IPR032451">
    <property type="entry name" value="SMARCC_C"/>
</dbReference>
<sequence>MEPNHQQQPINNNHPNNNNNNNNNQYQYHQQPSETTLTASNQGPSSSSTATAAGLEDDRSLQNHNQQNHLNLSSINQPQPYNDQLQDSNNLPQPTPSSHQPSPALPSNQQNSSSTLNQLAVKDSSSTKNNQKLTETRKRNEEIAKQYLIAQTQPIIIPSYSAWFDLSKIHQIEQKSLPEFFNGRNRSKVPSIYKDYRDFIVNSYRLNPSEYLTVTACRRNLAGDVCAIMRVHAFLEQWGIINYQVDADTRPASVGPPFTGHFRILLDTPRGLMPLHPGTITNRNPISLSSETNLSNSNNLTQAKIQTGPNQQSHPAGLATTDLRKNIFPGSTATSAEKTIRCDVCGTDCTKLCYHHTKLRNYDVCQNCYSEARFGNQMNSSEFVRLERSDEGAGPISKGWSDREILLLLEGLEMYSDDWDRVAEHVGGTKTKEECIGEFLKLPIEDEFLKSSKDETGLGKALRNGKIPLSGAENAVLSVVSFLVGLVDPEVVAEMSGRSIKKIKNDLRSKVSKERAGTKDLVIESGESKAAEPAESTTTKEQTDQPKRDDQDSMDIDEPTREDNSESQNGKRKRREEGEAVAMALGSASSKAFILGSEDESELIGLMEKITDLTVKKIESKLRQFSRLESCLEVERARLEQWRQNLSIERINLVKEIEEFKRAKREEEEKRSSSRAFGGAIEGEGDVSVGTRLVSGETVRYMSGESIRAVRIDDSAAENLFKNHQQIPGTTPAAGNLSIG</sequence>
<dbReference type="SUPFAM" id="SSF46689">
    <property type="entry name" value="Homeodomain-like"/>
    <property type="match status" value="2"/>
</dbReference>
<keyword evidence="16" id="KW-1185">Reference proteome</keyword>
<keyword evidence="6" id="KW-0805">Transcription regulation</keyword>
<proteinExistence type="inferred from homology"/>
<evidence type="ECO:0000256" key="1">
    <source>
        <dbReference type="ARBA" id="ARBA00004123"/>
    </source>
</evidence>
<feature type="domain" description="SWIRM" evidence="13">
    <location>
        <begin position="155"/>
        <end position="252"/>
    </location>
</feature>
<feature type="region of interest" description="Disordered" evidence="11">
    <location>
        <begin position="514"/>
        <end position="580"/>
    </location>
</feature>
<comment type="similarity">
    <text evidence="9">Belongs to the SMARCC family.</text>
</comment>
<evidence type="ECO:0000256" key="5">
    <source>
        <dbReference type="ARBA" id="ARBA00022853"/>
    </source>
</evidence>
<dbReference type="FunFam" id="1.10.10.10:FF:000020">
    <property type="entry name" value="SWI/SNF complex subunit SMARCC2 isoform c"/>
    <property type="match status" value="1"/>
</dbReference>
<feature type="region of interest" description="Disordered" evidence="11">
    <location>
        <begin position="1"/>
        <end position="53"/>
    </location>
</feature>
<name>A0AAV0BYB0_PHAPC</name>
<evidence type="ECO:0000256" key="4">
    <source>
        <dbReference type="ARBA" id="ARBA00022833"/>
    </source>
</evidence>
<feature type="compositionally biased region" description="Basic and acidic residues" evidence="11">
    <location>
        <begin position="541"/>
        <end position="551"/>
    </location>
</feature>
<comment type="caution">
    <text evidence="15">The sequence shown here is derived from an EMBL/GenBank/DDBJ whole genome shotgun (WGS) entry which is preliminary data.</text>
</comment>
<dbReference type="PROSITE" id="PS50090">
    <property type="entry name" value="MYB_LIKE"/>
    <property type="match status" value="1"/>
</dbReference>
<evidence type="ECO:0000256" key="10">
    <source>
        <dbReference type="SAM" id="Coils"/>
    </source>
</evidence>
<gene>
    <name evidence="15" type="ORF">PPACK8108_LOCUS25959</name>
</gene>
<evidence type="ECO:0000256" key="11">
    <source>
        <dbReference type="SAM" id="MobiDB-lite"/>
    </source>
</evidence>
<comment type="subcellular location">
    <subcellularLocation>
        <location evidence="1">Nucleus</location>
    </subcellularLocation>
</comment>
<evidence type="ECO:0000256" key="7">
    <source>
        <dbReference type="ARBA" id="ARBA00023163"/>
    </source>
</evidence>
<dbReference type="PROSITE" id="PS51293">
    <property type="entry name" value="SANT"/>
    <property type="match status" value="1"/>
</dbReference>
<dbReference type="GO" id="GO:0016514">
    <property type="term" value="C:SWI/SNF complex"/>
    <property type="evidence" value="ECO:0007669"/>
    <property type="project" value="UniProtKB-ARBA"/>
</dbReference>
<evidence type="ECO:0000256" key="8">
    <source>
        <dbReference type="ARBA" id="ARBA00023242"/>
    </source>
</evidence>
<dbReference type="InterPro" id="IPR009057">
    <property type="entry name" value="Homeodomain-like_sf"/>
</dbReference>
<evidence type="ECO:0000259" key="13">
    <source>
        <dbReference type="PROSITE" id="PS50934"/>
    </source>
</evidence>
<dbReference type="Gene3D" id="1.10.10.60">
    <property type="entry name" value="Homeodomain-like"/>
    <property type="match status" value="1"/>
</dbReference>
<dbReference type="InterPro" id="IPR001005">
    <property type="entry name" value="SANT/Myb"/>
</dbReference>
<feature type="domain" description="Myb-like" evidence="12">
    <location>
        <begin position="400"/>
        <end position="443"/>
    </location>
</feature>
<feature type="compositionally biased region" description="Low complexity" evidence="11">
    <location>
        <begin position="1"/>
        <end position="32"/>
    </location>
</feature>
<dbReference type="GO" id="GO:0048858">
    <property type="term" value="P:cell projection morphogenesis"/>
    <property type="evidence" value="ECO:0007669"/>
    <property type="project" value="TreeGrafter"/>
</dbReference>
<dbReference type="Proteomes" id="UP001153365">
    <property type="component" value="Unassembled WGS sequence"/>
</dbReference>
<dbReference type="Gene3D" id="3.30.60.90">
    <property type="match status" value="1"/>
</dbReference>
<evidence type="ECO:0000313" key="16">
    <source>
        <dbReference type="Proteomes" id="UP001153365"/>
    </source>
</evidence>
<dbReference type="InterPro" id="IPR007526">
    <property type="entry name" value="SWIRM"/>
</dbReference>
<keyword evidence="5" id="KW-0156">Chromatin regulator</keyword>
<keyword evidence="4" id="KW-0862">Zinc</keyword>
<organism evidence="15 16">
    <name type="scientific">Phakopsora pachyrhizi</name>
    <name type="common">Asian soybean rust disease fungus</name>
    <dbReference type="NCBI Taxonomy" id="170000"/>
    <lineage>
        <taxon>Eukaryota</taxon>
        <taxon>Fungi</taxon>
        <taxon>Dikarya</taxon>
        <taxon>Basidiomycota</taxon>
        <taxon>Pucciniomycotina</taxon>
        <taxon>Pucciniomycetes</taxon>
        <taxon>Pucciniales</taxon>
        <taxon>Phakopsoraceae</taxon>
        <taxon>Phakopsora</taxon>
    </lineage>
</organism>
<dbReference type="InterPro" id="IPR036388">
    <property type="entry name" value="WH-like_DNA-bd_sf"/>
</dbReference>
<dbReference type="GO" id="GO:0008270">
    <property type="term" value="F:zinc ion binding"/>
    <property type="evidence" value="ECO:0007669"/>
    <property type="project" value="UniProtKB-KW"/>
</dbReference>
<dbReference type="GO" id="GO:0006355">
    <property type="term" value="P:regulation of DNA-templated transcription"/>
    <property type="evidence" value="ECO:0007669"/>
    <property type="project" value="UniProtKB-ARBA"/>
</dbReference>
<evidence type="ECO:0000259" key="14">
    <source>
        <dbReference type="PROSITE" id="PS51293"/>
    </source>
</evidence>
<dbReference type="SMART" id="SM00717">
    <property type="entry name" value="SANT"/>
    <property type="match status" value="1"/>
</dbReference>
<dbReference type="Pfam" id="PF00249">
    <property type="entry name" value="Myb_DNA-binding"/>
    <property type="match status" value="1"/>
</dbReference>
<dbReference type="SUPFAM" id="SSF57850">
    <property type="entry name" value="RING/U-box"/>
    <property type="match status" value="1"/>
</dbReference>
<evidence type="ECO:0000256" key="6">
    <source>
        <dbReference type="ARBA" id="ARBA00023015"/>
    </source>
</evidence>
<evidence type="ECO:0000256" key="9">
    <source>
        <dbReference type="ARBA" id="ARBA00049655"/>
    </source>
</evidence>
<dbReference type="InterPro" id="IPR017884">
    <property type="entry name" value="SANT_dom"/>
</dbReference>
<feature type="region of interest" description="Disordered" evidence="11">
    <location>
        <begin position="71"/>
        <end position="138"/>
    </location>
</feature>
<feature type="domain" description="SANT" evidence="14">
    <location>
        <begin position="395"/>
        <end position="447"/>
    </location>
</feature>
<dbReference type="InterPro" id="IPR000433">
    <property type="entry name" value="Znf_ZZ"/>
</dbReference>
<evidence type="ECO:0000256" key="3">
    <source>
        <dbReference type="ARBA" id="ARBA00022771"/>
    </source>
</evidence>
<dbReference type="Pfam" id="PF00569">
    <property type="entry name" value="ZZ"/>
    <property type="match status" value="1"/>
</dbReference>
<keyword evidence="2" id="KW-0479">Metal-binding</keyword>
<feature type="compositionally biased region" description="Low complexity" evidence="11">
    <location>
        <begin position="96"/>
        <end position="119"/>
    </location>
</feature>
<evidence type="ECO:0000313" key="15">
    <source>
        <dbReference type="EMBL" id="CAH7690571.1"/>
    </source>
</evidence>
<keyword evidence="7" id="KW-0804">Transcription</keyword>